<dbReference type="GO" id="GO:0000155">
    <property type="term" value="F:phosphorelay sensor kinase activity"/>
    <property type="evidence" value="ECO:0007669"/>
    <property type="project" value="InterPro"/>
</dbReference>
<dbReference type="Gene3D" id="1.10.287.130">
    <property type="match status" value="1"/>
</dbReference>
<keyword evidence="13" id="KW-0067">ATP-binding</keyword>
<feature type="domain" description="HAMP" evidence="26">
    <location>
        <begin position="141"/>
        <end position="192"/>
    </location>
</feature>
<dbReference type="EMBL" id="FNJB01000004">
    <property type="protein sequence ID" value="SDO63164.1"/>
    <property type="molecule type" value="Genomic_DNA"/>
</dbReference>
<dbReference type="PROSITE" id="PS50109">
    <property type="entry name" value="HIS_KIN"/>
    <property type="match status" value="1"/>
</dbReference>
<keyword evidence="9 24" id="KW-0812">Transmembrane</keyword>
<evidence type="ECO:0000256" key="12">
    <source>
        <dbReference type="ARBA" id="ARBA00022801"/>
    </source>
</evidence>
<evidence type="ECO:0000256" key="21">
    <source>
        <dbReference type="ARBA" id="ARBA00040454"/>
    </source>
</evidence>
<keyword evidence="17" id="KW-0902">Two-component regulatory system</keyword>
<evidence type="ECO:0000256" key="24">
    <source>
        <dbReference type="SAM" id="Phobius"/>
    </source>
</evidence>
<evidence type="ECO:0000256" key="23">
    <source>
        <dbReference type="SAM" id="MobiDB-lite"/>
    </source>
</evidence>
<keyword evidence="18" id="KW-0346">Stress response</keyword>
<dbReference type="AlphaFoldDB" id="A0A1H0L4F9"/>
<evidence type="ECO:0000256" key="2">
    <source>
        <dbReference type="ARBA" id="ARBA00001936"/>
    </source>
</evidence>
<name>A0A1H0L4F9_9PSEU</name>
<dbReference type="GO" id="GO:0005524">
    <property type="term" value="F:ATP binding"/>
    <property type="evidence" value="ECO:0007669"/>
    <property type="project" value="UniProtKB-KW"/>
</dbReference>
<evidence type="ECO:0000256" key="10">
    <source>
        <dbReference type="ARBA" id="ARBA00022741"/>
    </source>
</evidence>
<evidence type="ECO:0000313" key="28">
    <source>
        <dbReference type="Proteomes" id="UP000199651"/>
    </source>
</evidence>
<feature type="compositionally biased region" description="Basic residues" evidence="23">
    <location>
        <begin position="413"/>
        <end position="422"/>
    </location>
</feature>
<dbReference type="PRINTS" id="PR00344">
    <property type="entry name" value="BCTRLSENSOR"/>
</dbReference>
<dbReference type="InterPro" id="IPR004358">
    <property type="entry name" value="Sig_transdc_His_kin-like_C"/>
</dbReference>
<evidence type="ECO:0000259" key="25">
    <source>
        <dbReference type="PROSITE" id="PS50109"/>
    </source>
</evidence>
<reference evidence="28" key="1">
    <citation type="submission" date="2016-10" db="EMBL/GenBank/DDBJ databases">
        <authorList>
            <person name="Varghese N."/>
            <person name="Submissions S."/>
        </authorList>
    </citation>
    <scope>NUCLEOTIDE SEQUENCE [LARGE SCALE GENOMIC DNA]</scope>
    <source>
        <strain evidence="28">IBRC-M 10655</strain>
    </source>
</reference>
<comment type="subcellular location">
    <subcellularLocation>
        <location evidence="4">Cell membrane</location>
        <topology evidence="4">Multi-pass membrane protein</topology>
    </subcellularLocation>
</comment>
<dbReference type="PANTHER" id="PTHR44936:SF9">
    <property type="entry name" value="SENSOR PROTEIN CREC"/>
    <property type="match status" value="1"/>
</dbReference>
<keyword evidence="8" id="KW-0808">Transferase</keyword>
<dbReference type="InterPro" id="IPR036890">
    <property type="entry name" value="HATPase_C_sf"/>
</dbReference>
<feature type="domain" description="Histidine kinase" evidence="25">
    <location>
        <begin position="200"/>
        <end position="398"/>
    </location>
</feature>
<proteinExistence type="predicted"/>
<keyword evidence="15" id="KW-0904">Protein phosphatase</keyword>
<evidence type="ECO:0000256" key="6">
    <source>
        <dbReference type="ARBA" id="ARBA00022475"/>
    </source>
</evidence>
<dbReference type="InterPro" id="IPR036097">
    <property type="entry name" value="HisK_dim/P_sf"/>
</dbReference>
<dbReference type="CDD" id="cd00082">
    <property type="entry name" value="HisKA"/>
    <property type="match status" value="1"/>
</dbReference>
<dbReference type="Pfam" id="PF00512">
    <property type="entry name" value="HisKA"/>
    <property type="match status" value="1"/>
</dbReference>
<dbReference type="OrthoDB" id="3206505at2"/>
<dbReference type="Proteomes" id="UP000199651">
    <property type="component" value="Unassembled WGS sequence"/>
</dbReference>
<dbReference type="PANTHER" id="PTHR44936">
    <property type="entry name" value="SENSOR PROTEIN CREC"/>
    <property type="match status" value="1"/>
</dbReference>
<evidence type="ECO:0000256" key="9">
    <source>
        <dbReference type="ARBA" id="ARBA00022692"/>
    </source>
</evidence>
<dbReference type="SMART" id="SM00388">
    <property type="entry name" value="HisKA"/>
    <property type="match status" value="1"/>
</dbReference>
<keyword evidence="7" id="KW-0597">Phosphoprotein</keyword>
<dbReference type="InterPro" id="IPR003660">
    <property type="entry name" value="HAMP_dom"/>
</dbReference>
<keyword evidence="20" id="KW-0464">Manganese</keyword>
<keyword evidence="24" id="KW-0472">Membrane</keyword>
<evidence type="ECO:0000256" key="14">
    <source>
        <dbReference type="ARBA" id="ARBA00022842"/>
    </source>
</evidence>
<evidence type="ECO:0000256" key="3">
    <source>
        <dbReference type="ARBA" id="ARBA00001946"/>
    </source>
</evidence>
<dbReference type="Gene3D" id="3.30.565.10">
    <property type="entry name" value="Histidine kinase-like ATPase, C-terminal domain"/>
    <property type="match status" value="1"/>
</dbReference>
<feature type="compositionally biased region" description="Basic and acidic residues" evidence="23">
    <location>
        <begin position="396"/>
        <end position="408"/>
    </location>
</feature>
<dbReference type="PROSITE" id="PS50885">
    <property type="entry name" value="HAMP"/>
    <property type="match status" value="1"/>
</dbReference>
<evidence type="ECO:0000256" key="4">
    <source>
        <dbReference type="ARBA" id="ARBA00004651"/>
    </source>
</evidence>
<accession>A0A1H0L4F9</accession>
<protein>
    <recommendedName>
        <fullName evidence="21">Signal transduction histidine-protein kinase/phosphatase MprB</fullName>
        <ecNumber evidence="5">2.7.13.3</ecNumber>
    </recommendedName>
    <alternativeName>
        <fullName evidence="22">Mycobacterial persistence regulator B</fullName>
    </alternativeName>
</protein>
<dbReference type="STRING" id="504798.SAMN05421871_109288"/>
<evidence type="ECO:0000256" key="8">
    <source>
        <dbReference type="ARBA" id="ARBA00022679"/>
    </source>
</evidence>
<keyword evidence="6" id="KW-1003">Cell membrane</keyword>
<keyword evidence="19" id="KW-0843">Virulence</keyword>
<feature type="region of interest" description="Disordered" evidence="23">
    <location>
        <begin position="396"/>
        <end position="422"/>
    </location>
</feature>
<evidence type="ECO:0000256" key="19">
    <source>
        <dbReference type="ARBA" id="ARBA00023026"/>
    </source>
</evidence>
<dbReference type="InterPro" id="IPR003594">
    <property type="entry name" value="HATPase_dom"/>
</dbReference>
<comment type="cofactor">
    <cofactor evidence="3">
        <name>Mg(2+)</name>
        <dbReference type="ChEBI" id="CHEBI:18420"/>
    </cofactor>
</comment>
<keyword evidence="28" id="KW-1185">Reference proteome</keyword>
<dbReference type="InterPro" id="IPR003661">
    <property type="entry name" value="HisK_dim/P_dom"/>
</dbReference>
<evidence type="ECO:0000256" key="17">
    <source>
        <dbReference type="ARBA" id="ARBA00023012"/>
    </source>
</evidence>
<dbReference type="GO" id="GO:0004721">
    <property type="term" value="F:phosphoprotein phosphatase activity"/>
    <property type="evidence" value="ECO:0007669"/>
    <property type="project" value="UniProtKB-KW"/>
</dbReference>
<comment type="catalytic activity">
    <reaction evidence="1">
        <text>ATP + protein L-histidine = ADP + protein N-phospho-L-histidine.</text>
        <dbReference type="EC" id="2.7.13.3"/>
    </reaction>
</comment>
<sequence length="422" mass="44828">MTRLARRAVLVACTVLTVLLVSLTVVLAVSHERDLVHEKDFSDATIVAEVLAATQDKEIVRAAIGRTPAGRSGRLEARLAHGGVLGMSNGDPAVVLPVRAADGGNAVVSVVSAPIPFPHGKVILALFVAAAGMAGAVPLGLRPLRPIGRALTTLTEVALDGGRRLRVKGPRELEELGEAINATADRTDEMLAKERKMIADVSHRLRTPLTALRLDAEAIGSGDAADRVRVSVETLEHDVNQIIHSLQLSTVATAKPRCDLAAAVAERMMFWSAHAETQLRSFEVTLTDGPAKVPLARDRVEAVVDTLLANVFQHTPPSAPIAVQVVRHAGWITLVVEDGGPGFADPSGALLRGASGCGSTGLGLDIARSAVESTGGRIIVDKGQLGGARIRLKMAEADREQRPEDPRAWRLWSKNHRRPRPQ</sequence>
<evidence type="ECO:0000256" key="1">
    <source>
        <dbReference type="ARBA" id="ARBA00000085"/>
    </source>
</evidence>
<dbReference type="InterPro" id="IPR050980">
    <property type="entry name" value="2C_sensor_his_kinase"/>
</dbReference>
<dbReference type="GO" id="GO:0005886">
    <property type="term" value="C:plasma membrane"/>
    <property type="evidence" value="ECO:0007669"/>
    <property type="project" value="UniProtKB-SubCell"/>
</dbReference>
<dbReference type="SMART" id="SM00387">
    <property type="entry name" value="HATPase_c"/>
    <property type="match status" value="1"/>
</dbReference>
<dbReference type="SUPFAM" id="SSF55874">
    <property type="entry name" value="ATPase domain of HSP90 chaperone/DNA topoisomerase II/histidine kinase"/>
    <property type="match status" value="1"/>
</dbReference>
<feature type="transmembrane region" description="Helical" evidence="24">
    <location>
        <begin position="122"/>
        <end position="141"/>
    </location>
</feature>
<organism evidence="27 28">
    <name type="scientific">Actinokineospora alba</name>
    <dbReference type="NCBI Taxonomy" id="504798"/>
    <lineage>
        <taxon>Bacteria</taxon>
        <taxon>Bacillati</taxon>
        <taxon>Actinomycetota</taxon>
        <taxon>Actinomycetes</taxon>
        <taxon>Pseudonocardiales</taxon>
        <taxon>Pseudonocardiaceae</taxon>
        <taxon>Actinokineospora</taxon>
    </lineage>
</organism>
<evidence type="ECO:0000256" key="22">
    <source>
        <dbReference type="ARBA" id="ARBA00041776"/>
    </source>
</evidence>
<evidence type="ECO:0000256" key="11">
    <source>
        <dbReference type="ARBA" id="ARBA00022777"/>
    </source>
</evidence>
<keyword evidence="11 27" id="KW-0418">Kinase</keyword>
<evidence type="ECO:0000256" key="16">
    <source>
        <dbReference type="ARBA" id="ARBA00022989"/>
    </source>
</evidence>
<dbReference type="InterPro" id="IPR005467">
    <property type="entry name" value="His_kinase_dom"/>
</dbReference>
<evidence type="ECO:0000256" key="15">
    <source>
        <dbReference type="ARBA" id="ARBA00022912"/>
    </source>
</evidence>
<dbReference type="Pfam" id="PF02518">
    <property type="entry name" value="HATPase_c"/>
    <property type="match status" value="1"/>
</dbReference>
<evidence type="ECO:0000256" key="13">
    <source>
        <dbReference type="ARBA" id="ARBA00022840"/>
    </source>
</evidence>
<keyword evidence="14" id="KW-0460">Magnesium</keyword>
<gene>
    <name evidence="27" type="ORF">SAMN05192558_10411</name>
</gene>
<evidence type="ECO:0000256" key="5">
    <source>
        <dbReference type="ARBA" id="ARBA00012438"/>
    </source>
</evidence>
<keyword evidence="16 24" id="KW-1133">Transmembrane helix</keyword>
<dbReference type="EC" id="2.7.13.3" evidence="5"/>
<evidence type="ECO:0000259" key="26">
    <source>
        <dbReference type="PROSITE" id="PS50885"/>
    </source>
</evidence>
<comment type="cofactor">
    <cofactor evidence="2">
        <name>Mn(2+)</name>
        <dbReference type="ChEBI" id="CHEBI:29035"/>
    </cofactor>
</comment>
<keyword evidence="12" id="KW-0378">Hydrolase</keyword>
<evidence type="ECO:0000256" key="18">
    <source>
        <dbReference type="ARBA" id="ARBA00023016"/>
    </source>
</evidence>
<dbReference type="RefSeq" id="WP_091373035.1">
    <property type="nucleotide sequence ID" value="NZ_FNDV01000009.1"/>
</dbReference>
<keyword evidence="10" id="KW-0547">Nucleotide-binding</keyword>
<evidence type="ECO:0000313" key="27">
    <source>
        <dbReference type="EMBL" id="SDO63164.1"/>
    </source>
</evidence>
<evidence type="ECO:0000256" key="20">
    <source>
        <dbReference type="ARBA" id="ARBA00023211"/>
    </source>
</evidence>
<evidence type="ECO:0000256" key="7">
    <source>
        <dbReference type="ARBA" id="ARBA00022553"/>
    </source>
</evidence>
<dbReference type="SUPFAM" id="SSF47384">
    <property type="entry name" value="Homodimeric domain of signal transducing histidine kinase"/>
    <property type="match status" value="1"/>
</dbReference>